<name>A0A4S8NQA5_9ACTN</name>
<dbReference type="InterPro" id="IPR037401">
    <property type="entry name" value="SnoaL-like"/>
</dbReference>
<evidence type="ECO:0000259" key="1">
    <source>
        <dbReference type="Pfam" id="PF12680"/>
    </source>
</evidence>
<sequence>MSGTPAVTPSIAPALSVDAVAFVAEAERLTNAHDAAGAARVYAEDASLELVTDGAVEWHHGRDAIERAWRIVLEAGGERGFAVTKTVVAASATTVVNRWEGSFGGGGACRGIESWTFGADGLVVEHRAETFLVVRAAATWRSRLRLLLGSPRVALAFARAERRLDRAAVA</sequence>
<dbReference type="SUPFAM" id="SSF54427">
    <property type="entry name" value="NTF2-like"/>
    <property type="match status" value="1"/>
</dbReference>
<dbReference type="Pfam" id="PF12680">
    <property type="entry name" value="SnoaL_2"/>
    <property type="match status" value="1"/>
</dbReference>
<dbReference type="Gene3D" id="3.10.450.50">
    <property type="match status" value="1"/>
</dbReference>
<feature type="domain" description="SnoaL-like" evidence="1">
    <location>
        <begin position="29"/>
        <end position="126"/>
    </location>
</feature>
<dbReference type="AlphaFoldDB" id="A0A4S8NQA5"/>
<dbReference type="Proteomes" id="UP000307087">
    <property type="component" value="Unassembled WGS sequence"/>
</dbReference>
<keyword evidence="3" id="KW-1185">Reference proteome</keyword>
<dbReference type="RefSeq" id="WP_136561684.1">
    <property type="nucleotide sequence ID" value="NZ_BAABLS010000001.1"/>
</dbReference>
<dbReference type="EMBL" id="STGW01000002">
    <property type="protein sequence ID" value="THV17749.1"/>
    <property type="molecule type" value="Genomic_DNA"/>
</dbReference>
<reference evidence="2 3" key="1">
    <citation type="journal article" date="2009" name="Int. J. Syst. Evol. Microbiol.">
        <title>Nocardioides caeni sp. nov., isolated from wastewater.</title>
        <authorList>
            <person name="Yoon J.H."/>
            <person name="Kang S.J."/>
            <person name="Park S."/>
            <person name="Kim W."/>
            <person name="Oh T.K."/>
        </authorList>
    </citation>
    <scope>NUCLEOTIDE SEQUENCE [LARGE SCALE GENOMIC DNA]</scope>
    <source>
        <strain evidence="2 3">DSM 23134</strain>
    </source>
</reference>
<dbReference type="OrthoDB" id="4763844at2"/>
<evidence type="ECO:0000313" key="3">
    <source>
        <dbReference type="Proteomes" id="UP000307087"/>
    </source>
</evidence>
<proteinExistence type="predicted"/>
<comment type="caution">
    <text evidence="2">The sequence shown here is derived from an EMBL/GenBank/DDBJ whole genome shotgun (WGS) entry which is preliminary data.</text>
</comment>
<gene>
    <name evidence="2" type="ORF">E9934_04570</name>
</gene>
<accession>A0A4S8NQA5</accession>
<organism evidence="2 3">
    <name type="scientific">Nocardioides caeni</name>
    <dbReference type="NCBI Taxonomy" id="574700"/>
    <lineage>
        <taxon>Bacteria</taxon>
        <taxon>Bacillati</taxon>
        <taxon>Actinomycetota</taxon>
        <taxon>Actinomycetes</taxon>
        <taxon>Propionibacteriales</taxon>
        <taxon>Nocardioidaceae</taxon>
        <taxon>Nocardioides</taxon>
    </lineage>
</organism>
<dbReference type="InterPro" id="IPR032710">
    <property type="entry name" value="NTF2-like_dom_sf"/>
</dbReference>
<evidence type="ECO:0000313" key="2">
    <source>
        <dbReference type="EMBL" id="THV17749.1"/>
    </source>
</evidence>
<protein>
    <recommendedName>
        <fullName evidence="1">SnoaL-like domain-containing protein</fullName>
    </recommendedName>
</protein>